<dbReference type="EMBL" id="BDGG01000010">
    <property type="protein sequence ID" value="GAV03730.1"/>
    <property type="molecule type" value="Genomic_DNA"/>
</dbReference>
<gene>
    <name evidence="1" type="primary">RvY_14117</name>
    <name evidence="1" type="synonym">RvY_14117.2</name>
    <name evidence="1" type="ORF">RvY_14117-2</name>
</gene>
<organism evidence="1 2">
    <name type="scientific">Ramazzottius varieornatus</name>
    <name type="common">Water bear</name>
    <name type="synonym">Tardigrade</name>
    <dbReference type="NCBI Taxonomy" id="947166"/>
    <lineage>
        <taxon>Eukaryota</taxon>
        <taxon>Metazoa</taxon>
        <taxon>Ecdysozoa</taxon>
        <taxon>Tardigrada</taxon>
        <taxon>Eutardigrada</taxon>
        <taxon>Parachela</taxon>
        <taxon>Hypsibioidea</taxon>
        <taxon>Ramazzottiidae</taxon>
        <taxon>Ramazzottius</taxon>
    </lineage>
</organism>
<dbReference type="Proteomes" id="UP000186922">
    <property type="component" value="Unassembled WGS sequence"/>
</dbReference>
<protein>
    <submittedName>
        <fullName evidence="1">Uncharacterized protein</fullName>
    </submittedName>
</protein>
<accession>A0A1D1VQA1</accession>
<dbReference type="AlphaFoldDB" id="A0A1D1VQA1"/>
<evidence type="ECO:0000313" key="1">
    <source>
        <dbReference type="EMBL" id="GAV03730.1"/>
    </source>
</evidence>
<comment type="caution">
    <text evidence="1">The sequence shown here is derived from an EMBL/GenBank/DDBJ whole genome shotgun (WGS) entry which is preliminary data.</text>
</comment>
<reference evidence="1 2" key="1">
    <citation type="journal article" date="2016" name="Nat. Commun.">
        <title>Extremotolerant tardigrade genome and improved radiotolerance of human cultured cells by tardigrade-unique protein.</title>
        <authorList>
            <person name="Hashimoto T."/>
            <person name="Horikawa D.D."/>
            <person name="Saito Y."/>
            <person name="Kuwahara H."/>
            <person name="Kozuka-Hata H."/>
            <person name="Shin-I T."/>
            <person name="Minakuchi Y."/>
            <person name="Ohishi K."/>
            <person name="Motoyama A."/>
            <person name="Aizu T."/>
            <person name="Enomoto A."/>
            <person name="Kondo K."/>
            <person name="Tanaka S."/>
            <person name="Hara Y."/>
            <person name="Koshikawa S."/>
            <person name="Sagara H."/>
            <person name="Miura T."/>
            <person name="Yokobori S."/>
            <person name="Miyagawa K."/>
            <person name="Suzuki Y."/>
            <person name="Kubo T."/>
            <person name="Oyama M."/>
            <person name="Kohara Y."/>
            <person name="Fujiyama A."/>
            <person name="Arakawa K."/>
            <person name="Katayama T."/>
            <person name="Toyoda A."/>
            <person name="Kunieda T."/>
        </authorList>
    </citation>
    <scope>NUCLEOTIDE SEQUENCE [LARGE SCALE GENOMIC DNA]</scope>
    <source>
        <strain evidence="1 2">YOKOZUNA-1</strain>
    </source>
</reference>
<name>A0A1D1VQA1_RAMVA</name>
<proteinExistence type="predicted"/>
<sequence length="97" mass="11002">MDAWTGVSTKPPSQLRRRRLKDAMNMWSRERYGENVGRIDEAVVEEARKPDSFAHDSAAAASKDAYLDTQESRDAASTVLTHVLQLYKAAPRYFQLT</sequence>
<evidence type="ECO:0000313" key="2">
    <source>
        <dbReference type="Proteomes" id="UP000186922"/>
    </source>
</evidence>
<keyword evidence="2" id="KW-1185">Reference proteome</keyword>